<proteinExistence type="predicted"/>
<sequence>MKFKTTQKEIRANYNEIICVPYCGLQTLLNYESPIAYTVRREGWAADIYDMGGGIAIVTGYAPFGNIRPSYELRERYEKQAEKIREYYSFDYEKCKVRLHGAICEFIEEVTRHE</sequence>
<reference evidence="1" key="1">
    <citation type="journal article" date="2021" name="Proc. Natl. Acad. Sci. U.S.A.">
        <title>A Catalog of Tens of Thousands of Viruses from Human Metagenomes Reveals Hidden Associations with Chronic Diseases.</title>
        <authorList>
            <person name="Tisza M.J."/>
            <person name="Buck C.B."/>
        </authorList>
    </citation>
    <scope>NUCLEOTIDE SEQUENCE</scope>
    <source>
        <strain evidence="1">Ctvxh7</strain>
    </source>
</reference>
<name>A0A8S5R9G4_9CAUD</name>
<dbReference type="EMBL" id="BK015847">
    <property type="protein sequence ID" value="DAE27991.1"/>
    <property type="molecule type" value="Genomic_DNA"/>
</dbReference>
<organism evidence="1">
    <name type="scientific">Siphoviridae sp. ctvxh7</name>
    <dbReference type="NCBI Taxonomy" id="2827283"/>
    <lineage>
        <taxon>Viruses</taxon>
        <taxon>Duplodnaviria</taxon>
        <taxon>Heunggongvirae</taxon>
        <taxon>Uroviricota</taxon>
        <taxon>Caudoviricetes</taxon>
    </lineage>
</organism>
<protein>
    <submittedName>
        <fullName evidence="1">Uncharacterized protein</fullName>
    </submittedName>
</protein>
<evidence type="ECO:0000313" key="1">
    <source>
        <dbReference type="EMBL" id="DAE27991.1"/>
    </source>
</evidence>
<accession>A0A8S5R9G4</accession>